<dbReference type="Proteomes" id="UP001240150">
    <property type="component" value="Chromosome"/>
</dbReference>
<feature type="transmembrane region" description="Helical" evidence="1">
    <location>
        <begin position="263"/>
        <end position="280"/>
    </location>
</feature>
<dbReference type="PIRSF" id="PIRSF009160">
    <property type="entry name" value="UCP009160"/>
    <property type="match status" value="1"/>
</dbReference>
<sequence length="293" mass="31138">MKTSNPVLSRLGQAAERERTAGYGPSGPAGHAGYGQPGYGAPGYGQPAYGAPGYGQPYPTADGYAAAPPSVQPMTIDDVVVKTVTLLGITGITAIAAWNLIPTELTGIAWIGAAMVGVVLGMVISFMRVANPALVIAYAVVEGVFVGMVSKAFETIFGYEGIVLQAVVATFGVFFLMAALYRARVIRATPKFQRIMISVMAGLFAVMLINFVLYLFGVNTGLRDNGPLGYAFSLVCIVVASLSFILNFNEIEEGVRAGLPRRYSWTAAFGILVGLVWLYIEILRLLSYLQGDD</sequence>
<dbReference type="RefSeq" id="WP_284918657.1">
    <property type="nucleotide sequence ID" value="NZ_CP126980.1"/>
</dbReference>
<dbReference type="PANTHER" id="PTHR41282:SF1">
    <property type="entry name" value="CONSERVED TRANSMEMBRANE PROTEIN-RELATED"/>
    <property type="match status" value="1"/>
</dbReference>
<feature type="transmembrane region" description="Helical" evidence="1">
    <location>
        <begin position="79"/>
        <end position="101"/>
    </location>
</feature>
<proteinExistence type="predicted"/>
<reference evidence="2 3" key="1">
    <citation type="submission" date="2023-06" db="EMBL/GenBank/DDBJ databases">
        <authorList>
            <person name="Yushchuk O."/>
            <person name="Binda E."/>
            <person name="Ruckert-Reed C."/>
            <person name="Fedorenko V."/>
            <person name="Kalinowski J."/>
            <person name="Marinelli F."/>
        </authorList>
    </citation>
    <scope>NUCLEOTIDE SEQUENCE [LARGE SCALE GENOMIC DNA]</scope>
    <source>
        <strain evidence="2 3">NRRL 3884</strain>
    </source>
</reference>
<feature type="transmembrane region" description="Helical" evidence="1">
    <location>
        <begin position="107"/>
        <end position="126"/>
    </location>
</feature>
<name>A0ABY8WNB8_9ACTN</name>
<dbReference type="InterPro" id="IPR010539">
    <property type="entry name" value="BaxI_1-like"/>
</dbReference>
<dbReference type="Pfam" id="PF12811">
    <property type="entry name" value="BaxI_1"/>
    <property type="match status" value="1"/>
</dbReference>
<evidence type="ECO:0000313" key="2">
    <source>
        <dbReference type="EMBL" id="WIM97275.1"/>
    </source>
</evidence>
<dbReference type="EMBL" id="CP126980">
    <property type="protein sequence ID" value="WIM97275.1"/>
    <property type="molecule type" value="Genomic_DNA"/>
</dbReference>
<feature type="transmembrane region" description="Helical" evidence="1">
    <location>
        <begin position="133"/>
        <end position="150"/>
    </location>
</feature>
<keyword evidence="1" id="KW-0472">Membrane</keyword>
<gene>
    <name evidence="2" type="ORF">ACTOB_000782</name>
</gene>
<evidence type="ECO:0000313" key="3">
    <source>
        <dbReference type="Proteomes" id="UP001240150"/>
    </source>
</evidence>
<dbReference type="PANTHER" id="PTHR41282">
    <property type="entry name" value="CONSERVED TRANSMEMBRANE PROTEIN-RELATED"/>
    <property type="match status" value="1"/>
</dbReference>
<keyword evidence="1" id="KW-1133">Transmembrane helix</keyword>
<keyword evidence="3" id="KW-1185">Reference proteome</keyword>
<protein>
    <submittedName>
        <fullName evidence="2">Bax inhibitor-1/YccA family protein</fullName>
    </submittedName>
</protein>
<evidence type="ECO:0000256" key="1">
    <source>
        <dbReference type="SAM" id="Phobius"/>
    </source>
</evidence>
<accession>A0ABY8WNB8</accession>
<organism evidence="2 3">
    <name type="scientific">Actinoplanes oblitus</name>
    <dbReference type="NCBI Taxonomy" id="3040509"/>
    <lineage>
        <taxon>Bacteria</taxon>
        <taxon>Bacillati</taxon>
        <taxon>Actinomycetota</taxon>
        <taxon>Actinomycetes</taxon>
        <taxon>Micromonosporales</taxon>
        <taxon>Micromonosporaceae</taxon>
        <taxon>Actinoplanes</taxon>
    </lineage>
</organism>
<feature type="transmembrane region" description="Helical" evidence="1">
    <location>
        <begin position="228"/>
        <end position="251"/>
    </location>
</feature>
<feature type="transmembrane region" description="Helical" evidence="1">
    <location>
        <begin position="162"/>
        <end position="183"/>
    </location>
</feature>
<keyword evidence="1" id="KW-0812">Transmembrane</keyword>
<feature type="transmembrane region" description="Helical" evidence="1">
    <location>
        <begin position="195"/>
        <end position="216"/>
    </location>
</feature>